<dbReference type="Proteomes" id="UP001164187">
    <property type="component" value="Chromosome"/>
</dbReference>
<evidence type="ECO:0008006" key="4">
    <source>
        <dbReference type="Google" id="ProtNLM"/>
    </source>
</evidence>
<protein>
    <recommendedName>
        <fullName evidence="4">DUF4825 domain-containing protein</fullName>
    </recommendedName>
</protein>
<evidence type="ECO:0000256" key="1">
    <source>
        <dbReference type="SAM" id="Phobius"/>
    </source>
</evidence>
<organism evidence="2 3">
    <name type="scientific">Peptostreptococcus equinus</name>
    <dbReference type="NCBI Taxonomy" id="3003601"/>
    <lineage>
        <taxon>Bacteria</taxon>
        <taxon>Bacillati</taxon>
        <taxon>Bacillota</taxon>
        <taxon>Clostridia</taxon>
        <taxon>Peptostreptococcales</taxon>
        <taxon>Peptostreptococcaceae</taxon>
        <taxon>Peptostreptococcus</taxon>
    </lineage>
</organism>
<gene>
    <name evidence="2" type="ORF">O0R46_00585</name>
</gene>
<reference evidence="2" key="1">
    <citation type="submission" date="2022-12" db="EMBL/GenBank/DDBJ databases">
        <title>Peptostreptococcus.</title>
        <authorList>
            <person name="Lee S.H."/>
        </authorList>
    </citation>
    <scope>NUCLEOTIDE SEQUENCE</scope>
    <source>
        <strain evidence="2">CBA3647</strain>
    </source>
</reference>
<sequence>MLKDKGIVNLILAIALIILVLAIGIYIKSDKLRNSNIKENTSDSNSSVIVDYNRWYSLDLKKEFKNILLAKRNTNITGPMAVEFYYKNDKYKNKIATIKSVQPKDWKFSGYRKIIGVLDKNGKERILFLEYNNEEMDKMSRSERNLVKRSILSTIKDDIKAIDGTTIQNEQEYDEKIQNELENIK</sequence>
<evidence type="ECO:0000313" key="2">
    <source>
        <dbReference type="EMBL" id="WAW14987.1"/>
    </source>
</evidence>
<keyword evidence="1" id="KW-0472">Membrane</keyword>
<keyword evidence="1" id="KW-0812">Transmembrane</keyword>
<dbReference type="EMBL" id="CP114052">
    <property type="protein sequence ID" value="WAW14987.1"/>
    <property type="molecule type" value="Genomic_DNA"/>
</dbReference>
<evidence type="ECO:0000313" key="3">
    <source>
        <dbReference type="Proteomes" id="UP001164187"/>
    </source>
</evidence>
<keyword evidence="1" id="KW-1133">Transmembrane helix</keyword>
<name>A0ABY7JST0_9FIRM</name>
<keyword evidence="3" id="KW-1185">Reference proteome</keyword>
<feature type="transmembrane region" description="Helical" evidence="1">
    <location>
        <begin position="6"/>
        <end position="27"/>
    </location>
</feature>
<proteinExistence type="predicted"/>
<dbReference type="RefSeq" id="WP_269311679.1">
    <property type="nucleotide sequence ID" value="NZ_CP114052.1"/>
</dbReference>
<accession>A0ABY7JST0</accession>